<evidence type="ECO:0000313" key="1">
    <source>
        <dbReference type="EMBL" id="AWN41276.1"/>
    </source>
</evidence>
<organism evidence="1 2">
    <name type="scientific">Methylobacterium durans</name>
    <dbReference type="NCBI Taxonomy" id="2202825"/>
    <lineage>
        <taxon>Bacteria</taxon>
        <taxon>Pseudomonadati</taxon>
        <taxon>Pseudomonadota</taxon>
        <taxon>Alphaproteobacteria</taxon>
        <taxon>Hyphomicrobiales</taxon>
        <taxon>Methylobacteriaceae</taxon>
        <taxon>Methylobacterium</taxon>
    </lineage>
</organism>
<dbReference type="EMBL" id="CP029550">
    <property type="protein sequence ID" value="AWN41276.1"/>
    <property type="molecule type" value="Genomic_DNA"/>
</dbReference>
<reference evidence="2" key="1">
    <citation type="submission" date="2018-05" db="EMBL/GenBank/DDBJ databases">
        <title>Complete Genome Sequence of Methylobacterium sp. 17SD2-17.</title>
        <authorList>
            <person name="Srinivasan S."/>
        </authorList>
    </citation>
    <scope>NUCLEOTIDE SEQUENCE [LARGE SCALE GENOMIC DNA]</scope>
    <source>
        <strain evidence="2">17SD2-17</strain>
    </source>
</reference>
<sequence>MPDTHYLVLAEQGSVRVQAERDGKTMLSRQRFRDEQEAWEWIASVRQWARLPPRIGKEMLRRILMR</sequence>
<dbReference type="Proteomes" id="UP000245926">
    <property type="component" value="Chromosome"/>
</dbReference>
<evidence type="ECO:0000313" key="2">
    <source>
        <dbReference type="Proteomes" id="UP000245926"/>
    </source>
</evidence>
<proteinExistence type="predicted"/>
<accession>A0A2U8W7J1</accession>
<name>A0A2U8W7J1_9HYPH</name>
<protein>
    <submittedName>
        <fullName evidence="1">Uncharacterized protein</fullName>
    </submittedName>
</protein>
<keyword evidence="2" id="KW-1185">Reference proteome</keyword>
<gene>
    <name evidence="1" type="ORF">DK389_13075</name>
</gene>
<dbReference type="KEGG" id="mets:DK389_13075"/>
<dbReference type="AlphaFoldDB" id="A0A2U8W7J1"/>